<dbReference type="GO" id="GO:0001664">
    <property type="term" value="F:G protein-coupled receptor binding"/>
    <property type="evidence" value="ECO:0007669"/>
    <property type="project" value="TreeGrafter"/>
</dbReference>
<evidence type="ECO:0008006" key="9">
    <source>
        <dbReference type="Google" id="ProtNLM"/>
    </source>
</evidence>
<evidence type="ECO:0000256" key="2">
    <source>
        <dbReference type="ARBA" id="ARBA00023134"/>
    </source>
</evidence>
<feature type="compositionally biased region" description="Basic and acidic residues" evidence="6">
    <location>
        <begin position="21"/>
        <end position="52"/>
    </location>
</feature>
<evidence type="ECO:0000256" key="5">
    <source>
        <dbReference type="PIRSR" id="PIRSR601019-2"/>
    </source>
</evidence>
<evidence type="ECO:0000256" key="1">
    <source>
        <dbReference type="ARBA" id="ARBA00022741"/>
    </source>
</evidence>
<dbReference type="PRINTS" id="PR00318">
    <property type="entry name" value="GPROTEINA"/>
</dbReference>
<reference evidence="7 8" key="1">
    <citation type="submission" date="2015-12" db="EMBL/GenBank/DDBJ databases">
        <title>Draft genome sequence of Moniliophthora roreri, the causal agent of frosty pod rot of cacao.</title>
        <authorList>
            <person name="Aime M.C."/>
            <person name="Diaz-Valderrama J.R."/>
            <person name="Kijpornyongpan T."/>
            <person name="Phillips-Mora W."/>
        </authorList>
    </citation>
    <scope>NUCLEOTIDE SEQUENCE [LARGE SCALE GENOMIC DNA]</scope>
    <source>
        <strain evidence="7 8">MCA 2952</strain>
    </source>
</reference>
<feature type="binding site" evidence="4">
    <location>
        <begin position="403"/>
        <end position="406"/>
    </location>
    <ligand>
        <name>GTP</name>
        <dbReference type="ChEBI" id="CHEBI:37565"/>
    </ligand>
</feature>
<dbReference type="InterPro" id="IPR001019">
    <property type="entry name" value="Gprotein_alpha_su"/>
</dbReference>
<proteinExistence type="predicted"/>
<feature type="region of interest" description="Disordered" evidence="6">
    <location>
        <begin position="176"/>
        <end position="200"/>
    </location>
</feature>
<dbReference type="eggNOG" id="KOG0082">
    <property type="taxonomic scope" value="Eukaryota"/>
</dbReference>
<evidence type="ECO:0000313" key="7">
    <source>
        <dbReference type="EMBL" id="KTB37535.1"/>
    </source>
</evidence>
<keyword evidence="3" id="KW-0807">Transducer</keyword>
<dbReference type="SMART" id="SM00275">
    <property type="entry name" value="G_alpha"/>
    <property type="match status" value="1"/>
</dbReference>
<feature type="region of interest" description="Disordered" evidence="6">
    <location>
        <begin position="1"/>
        <end position="52"/>
    </location>
</feature>
<comment type="caution">
    <text evidence="7">The sequence shown here is derived from an EMBL/GenBank/DDBJ whole genome shotgun (WGS) entry which is preliminary data.</text>
</comment>
<dbReference type="InterPro" id="IPR027417">
    <property type="entry name" value="P-loop_NTPase"/>
</dbReference>
<dbReference type="Pfam" id="PF00503">
    <property type="entry name" value="G-alpha"/>
    <property type="match status" value="1"/>
</dbReference>
<dbReference type="Gene3D" id="1.10.400.10">
    <property type="entry name" value="GI Alpha 1, domain 2-like"/>
    <property type="match status" value="1"/>
</dbReference>
<feature type="binding site" evidence="4">
    <location>
        <begin position="279"/>
        <end position="280"/>
    </location>
    <ligand>
        <name>GTP</name>
        <dbReference type="ChEBI" id="CHEBI:37565"/>
    </ligand>
</feature>
<dbReference type="AlphaFoldDB" id="A0A0W0FMK8"/>
<dbReference type="Gene3D" id="3.40.50.300">
    <property type="entry name" value="P-loop containing nucleotide triphosphate hydrolases"/>
    <property type="match status" value="2"/>
</dbReference>
<evidence type="ECO:0000256" key="4">
    <source>
        <dbReference type="PIRSR" id="PIRSR601019-1"/>
    </source>
</evidence>
<dbReference type="GO" id="GO:0005525">
    <property type="term" value="F:GTP binding"/>
    <property type="evidence" value="ECO:0007669"/>
    <property type="project" value="UniProtKB-KW"/>
</dbReference>
<dbReference type="EMBL" id="LATX01001844">
    <property type="protein sequence ID" value="KTB37535.1"/>
    <property type="molecule type" value="Genomic_DNA"/>
</dbReference>
<feature type="binding site" evidence="5">
    <location>
        <position position="310"/>
    </location>
    <ligand>
        <name>Mg(2+)</name>
        <dbReference type="ChEBI" id="CHEBI:18420"/>
    </ligand>
</feature>
<gene>
    <name evidence="7" type="ORF">WG66_9899</name>
</gene>
<dbReference type="GO" id="GO:0007188">
    <property type="term" value="P:adenylate cyclase-modulating G protein-coupled receptor signaling pathway"/>
    <property type="evidence" value="ECO:0007669"/>
    <property type="project" value="TreeGrafter"/>
</dbReference>
<keyword evidence="5" id="KW-0479">Metal-binding</keyword>
<dbReference type="SUPFAM" id="SSF47895">
    <property type="entry name" value="Transducin (alpha subunit), insertion domain"/>
    <property type="match status" value="1"/>
</dbReference>
<dbReference type="SUPFAM" id="SSF52540">
    <property type="entry name" value="P-loop containing nucleoside triphosphate hydrolases"/>
    <property type="match status" value="1"/>
</dbReference>
<evidence type="ECO:0000313" key="8">
    <source>
        <dbReference type="Proteomes" id="UP000054988"/>
    </source>
</evidence>
<name>A0A0W0FMK8_MONRR</name>
<keyword evidence="2 4" id="KW-0342">GTP-binding</keyword>
<dbReference type="PANTHER" id="PTHR10218">
    <property type="entry name" value="GTP-BINDING PROTEIN ALPHA SUBUNIT"/>
    <property type="match status" value="1"/>
</dbReference>
<dbReference type="GO" id="GO:0005834">
    <property type="term" value="C:heterotrimeric G-protein complex"/>
    <property type="evidence" value="ECO:0007669"/>
    <property type="project" value="TreeGrafter"/>
</dbReference>
<dbReference type="GO" id="GO:0046872">
    <property type="term" value="F:metal ion binding"/>
    <property type="evidence" value="ECO:0007669"/>
    <property type="project" value="UniProtKB-KW"/>
</dbReference>
<keyword evidence="1 4" id="KW-0547">Nucleotide-binding</keyword>
<keyword evidence="5" id="KW-0460">Magnesium</keyword>
<dbReference type="GO" id="GO:0005737">
    <property type="term" value="C:cytoplasm"/>
    <property type="evidence" value="ECO:0007669"/>
    <property type="project" value="TreeGrafter"/>
</dbReference>
<dbReference type="Proteomes" id="UP000054988">
    <property type="component" value="Unassembled WGS sequence"/>
</dbReference>
<dbReference type="GO" id="GO:0031683">
    <property type="term" value="F:G-protein beta/gamma-subunit complex binding"/>
    <property type="evidence" value="ECO:0007669"/>
    <property type="project" value="InterPro"/>
</dbReference>
<evidence type="ECO:0000256" key="3">
    <source>
        <dbReference type="ARBA" id="ARBA00023224"/>
    </source>
</evidence>
<dbReference type="PANTHER" id="PTHR10218:SF360">
    <property type="entry name" value="GUANINE NUCLEOTIDE-BINDING PROTEIN SUBUNIT ALPHA HOMOLOG"/>
    <property type="match status" value="1"/>
</dbReference>
<evidence type="ECO:0000256" key="6">
    <source>
        <dbReference type="SAM" id="MobiDB-lite"/>
    </source>
</evidence>
<sequence>MRSFDEDPLSLAIAPPPNESPEERQAREEAEAEAQRISDEIDEQIRRERDNERKRKKPVKLLLLGQSESGKTATLKNFQLTYARNEWLQERSAWRMVIFFNLVRNVNAIMDILSREMSAAAFSPSDYVGSSDDSSEDVPDGRPLLKFKEKHRLLKLRLGPLRRIQTDLECRLGASAVEPHSTPGSTAAPFGDPPEDASQRHPNEFCINSSNGWKTALEKVKVTMRPGRADINSGSLRKIRSVDDEISEVIAGCRDDMKAIWEDPTIREMLNRSKLRMEDSPGFFLNDVERIGVIDYQPTDDDIIRARLRTLGVQEYRITLDHGRAVGQEWKLYDVGGTRSTRAAWYPYFDDAHAIIFLAPSTYFTSYTAEDRKVNRLEDSYLLWRSICSCKLLARTQFILFLNKCDLLQAKLMRGIRIRDSVPSFGDRKNDVNTATRCKLFNHLISVGDHPPETADNSSSLLSVAVKFTPHFQQHFREILKQHSPVTRPFYVHLTSVIDTRSTAATLATVEESILRHNLRRADLM</sequence>
<organism evidence="7 8">
    <name type="scientific">Moniliophthora roreri</name>
    <name type="common">Frosty pod rot fungus</name>
    <name type="synonym">Monilia roreri</name>
    <dbReference type="NCBI Taxonomy" id="221103"/>
    <lineage>
        <taxon>Eukaryota</taxon>
        <taxon>Fungi</taxon>
        <taxon>Dikarya</taxon>
        <taxon>Basidiomycota</taxon>
        <taxon>Agaricomycotina</taxon>
        <taxon>Agaricomycetes</taxon>
        <taxon>Agaricomycetidae</taxon>
        <taxon>Agaricales</taxon>
        <taxon>Marasmiineae</taxon>
        <taxon>Marasmiaceae</taxon>
        <taxon>Moniliophthora</taxon>
    </lineage>
</organism>
<dbReference type="GO" id="GO:0003924">
    <property type="term" value="F:GTPase activity"/>
    <property type="evidence" value="ECO:0007669"/>
    <property type="project" value="InterPro"/>
</dbReference>
<dbReference type="PROSITE" id="PS51882">
    <property type="entry name" value="G_ALPHA"/>
    <property type="match status" value="1"/>
</dbReference>
<accession>A0A0W0FMK8</accession>
<protein>
    <recommendedName>
        <fullName evidence="9">G-alpha-domain-containing protein</fullName>
    </recommendedName>
</protein>
<dbReference type="InterPro" id="IPR011025">
    <property type="entry name" value="GproteinA_insert"/>
</dbReference>